<keyword evidence="5" id="KW-1185">Reference proteome</keyword>
<dbReference type="SUPFAM" id="SSF51905">
    <property type="entry name" value="FAD/NAD(P)-binding domain"/>
    <property type="match status" value="1"/>
</dbReference>
<reference evidence="4 5" key="1">
    <citation type="submission" date="2023-08" db="EMBL/GenBank/DDBJ databases">
        <title>The draft genome sequence of Paracraurococcus sp. LOR1-02.</title>
        <authorList>
            <person name="Kingkaew E."/>
            <person name="Tanasupawat S."/>
        </authorList>
    </citation>
    <scope>NUCLEOTIDE SEQUENCE [LARGE SCALE GENOMIC DNA]</scope>
    <source>
        <strain evidence="4 5">LOR1-02</strain>
    </source>
</reference>
<dbReference type="PANTHER" id="PTHR43004:SF21">
    <property type="entry name" value="FAD-BINDING DOMAIN-CONTAINING PROTEIN-RELATED"/>
    <property type="match status" value="1"/>
</dbReference>
<keyword evidence="1" id="KW-0285">Flavoprotein</keyword>
<name>A0ABT9EB33_9PROT</name>
<dbReference type="InterPro" id="IPR050641">
    <property type="entry name" value="RIFMO-like"/>
</dbReference>
<keyword evidence="4" id="KW-0560">Oxidoreductase</keyword>
<evidence type="ECO:0000256" key="1">
    <source>
        <dbReference type="ARBA" id="ARBA00022630"/>
    </source>
</evidence>
<dbReference type="InterPro" id="IPR002938">
    <property type="entry name" value="FAD-bd"/>
</dbReference>
<dbReference type="RefSeq" id="WP_305108100.1">
    <property type="nucleotide sequence ID" value="NZ_JAUTWS010000078.1"/>
</dbReference>
<accession>A0ABT9EB33</accession>
<feature type="non-terminal residue" evidence="4">
    <location>
        <position position="199"/>
    </location>
</feature>
<dbReference type="Pfam" id="PF01494">
    <property type="entry name" value="FAD_binding_3"/>
    <property type="match status" value="1"/>
</dbReference>
<proteinExistence type="predicted"/>
<dbReference type="InterPro" id="IPR036188">
    <property type="entry name" value="FAD/NAD-bd_sf"/>
</dbReference>
<comment type="caution">
    <text evidence="4">The sequence shown here is derived from an EMBL/GenBank/DDBJ whole genome shotgun (WGS) entry which is preliminary data.</text>
</comment>
<evidence type="ECO:0000259" key="3">
    <source>
        <dbReference type="Pfam" id="PF01494"/>
    </source>
</evidence>
<evidence type="ECO:0000256" key="2">
    <source>
        <dbReference type="ARBA" id="ARBA00022827"/>
    </source>
</evidence>
<dbReference type="Gene3D" id="3.50.50.60">
    <property type="entry name" value="FAD/NAD(P)-binding domain"/>
    <property type="match status" value="1"/>
</dbReference>
<dbReference type="GO" id="GO:0004497">
    <property type="term" value="F:monooxygenase activity"/>
    <property type="evidence" value="ECO:0007669"/>
    <property type="project" value="UniProtKB-KW"/>
</dbReference>
<gene>
    <name evidence="4" type="ORF">Q7A36_33240</name>
</gene>
<protein>
    <submittedName>
        <fullName evidence="4">FAD-dependent monooxygenase</fullName>
    </submittedName>
</protein>
<dbReference type="PRINTS" id="PR00420">
    <property type="entry name" value="RNGMNOXGNASE"/>
</dbReference>
<organism evidence="4 5">
    <name type="scientific">Paracraurococcus lichenis</name>
    <dbReference type="NCBI Taxonomy" id="3064888"/>
    <lineage>
        <taxon>Bacteria</taxon>
        <taxon>Pseudomonadati</taxon>
        <taxon>Pseudomonadota</taxon>
        <taxon>Alphaproteobacteria</taxon>
        <taxon>Acetobacterales</taxon>
        <taxon>Roseomonadaceae</taxon>
        <taxon>Paracraurococcus</taxon>
    </lineage>
</organism>
<evidence type="ECO:0000313" key="5">
    <source>
        <dbReference type="Proteomes" id="UP001243009"/>
    </source>
</evidence>
<keyword evidence="4" id="KW-0503">Monooxygenase</keyword>
<evidence type="ECO:0000313" key="4">
    <source>
        <dbReference type="EMBL" id="MDO9713240.1"/>
    </source>
</evidence>
<feature type="domain" description="FAD-binding" evidence="3">
    <location>
        <begin position="5"/>
        <end position="198"/>
    </location>
</feature>
<dbReference type="Proteomes" id="UP001243009">
    <property type="component" value="Unassembled WGS sequence"/>
</dbReference>
<sequence length="199" mass="21605">MARHVPVLVAGGGPVGMTLALELARRGVRCMLAERNPATTQHPKMDITNARSMELFRRLGVIDALRAVAVPEDSNFDVAWITTLAGHELHRFRYPSVEGWRQLIRETNDGTMPAEPPMRVSQVEIEPVLQRAVLAHPLVEARWGVAFEELAQDAGGVTATLRRAADGGTERVRCAWLAGCDGGTSAVRRALGIPLEGQA</sequence>
<dbReference type="PANTHER" id="PTHR43004">
    <property type="entry name" value="TRK SYSTEM POTASSIUM UPTAKE PROTEIN"/>
    <property type="match status" value="1"/>
</dbReference>
<dbReference type="EMBL" id="JAUTWS010000078">
    <property type="protein sequence ID" value="MDO9713240.1"/>
    <property type="molecule type" value="Genomic_DNA"/>
</dbReference>
<keyword evidence="2" id="KW-0274">FAD</keyword>